<accession>A0A543JDM2</accession>
<dbReference type="EMBL" id="VFPP01000001">
    <property type="protein sequence ID" value="TQM80955.1"/>
    <property type="molecule type" value="Genomic_DNA"/>
</dbReference>
<dbReference type="AlphaFoldDB" id="A0A543JDM2"/>
<organism evidence="1 2">
    <name type="scientific">Saccharothrix saharensis</name>
    <dbReference type="NCBI Taxonomy" id="571190"/>
    <lineage>
        <taxon>Bacteria</taxon>
        <taxon>Bacillati</taxon>
        <taxon>Actinomycetota</taxon>
        <taxon>Actinomycetes</taxon>
        <taxon>Pseudonocardiales</taxon>
        <taxon>Pseudonocardiaceae</taxon>
        <taxon>Saccharothrix</taxon>
    </lineage>
</organism>
<protein>
    <submittedName>
        <fullName evidence="1">Uncharacterized protein</fullName>
    </submittedName>
</protein>
<evidence type="ECO:0000313" key="1">
    <source>
        <dbReference type="EMBL" id="TQM80955.1"/>
    </source>
</evidence>
<gene>
    <name evidence="1" type="ORF">FHX81_3314</name>
</gene>
<evidence type="ECO:0000313" key="2">
    <source>
        <dbReference type="Proteomes" id="UP000316628"/>
    </source>
</evidence>
<comment type="caution">
    <text evidence="1">The sequence shown here is derived from an EMBL/GenBank/DDBJ whole genome shotgun (WGS) entry which is preliminary data.</text>
</comment>
<name>A0A543JDM2_9PSEU</name>
<reference evidence="1 2" key="1">
    <citation type="submission" date="2019-06" db="EMBL/GenBank/DDBJ databases">
        <title>Sequencing the genomes of 1000 actinobacteria strains.</title>
        <authorList>
            <person name="Klenk H.-P."/>
        </authorList>
    </citation>
    <scope>NUCLEOTIDE SEQUENCE [LARGE SCALE GENOMIC DNA]</scope>
    <source>
        <strain evidence="1 2">DSM 45456</strain>
    </source>
</reference>
<sequence length="36" mass="4018">MGFTDVFSDDDERVSLTDAEQQELAEIEDETPQVAS</sequence>
<keyword evidence="2" id="KW-1185">Reference proteome</keyword>
<dbReference type="Proteomes" id="UP000316628">
    <property type="component" value="Unassembled WGS sequence"/>
</dbReference>
<proteinExistence type="predicted"/>